<dbReference type="InterPro" id="IPR025711">
    <property type="entry name" value="PepSY"/>
</dbReference>
<feature type="signal peptide" evidence="1">
    <location>
        <begin position="1"/>
        <end position="28"/>
    </location>
</feature>
<sequence>MKNFIQAPGRAFMLALLCGLLASQPAMADDDDGDDIQKMTETAKAFGFISWEDAKSKALAAKPGVVKEVELERRKFKSGWDYEVEIVDANGAEWEVYIDAKTGNVNSVNRDWF</sequence>
<evidence type="ECO:0000313" key="3">
    <source>
        <dbReference type="EMBL" id="MFD1120927.1"/>
    </source>
</evidence>
<dbReference type="Pfam" id="PF03413">
    <property type="entry name" value="PepSY"/>
    <property type="match status" value="1"/>
</dbReference>
<feature type="domain" description="PepSY" evidence="2">
    <location>
        <begin position="49"/>
        <end position="105"/>
    </location>
</feature>
<evidence type="ECO:0000256" key="1">
    <source>
        <dbReference type="SAM" id="SignalP"/>
    </source>
</evidence>
<dbReference type="EMBL" id="JBHTLN010000001">
    <property type="protein sequence ID" value="MFD1120927.1"/>
    <property type="molecule type" value="Genomic_DNA"/>
</dbReference>
<gene>
    <name evidence="3" type="ORF">ACFQ2T_00280</name>
</gene>
<dbReference type="RefSeq" id="WP_379028911.1">
    <property type="nucleotide sequence ID" value="NZ_JBHTLN010000001.1"/>
</dbReference>
<keyword evidence="1" id="KW-0732">Signal</keyword>
<protein>
    <submittedName>
        <fullName evidence="3">PepSY domain-containing protein</fullName>
    </submittedName>
</protein>
<comment type="caution">
    <text evidence="3">The sequence shown here is derived from an EMBL/GenBank/DDBJ whole genome shotgun (WGS) entry which is preliminary data.</text>
</comment>
<dbReference type="Proteomes" id="UP001597206">
    <property type="component" value="Unassembled WGS sequence"/>
</dbReference>
<proteinExistence type="predicted"/>
<feature type="chain" id="PRO_5046086742" evidence="1">
    <location>
        <begin position="29"/>
        <end position="113"/>
    </location>
</feature>
<name>A0ABW3P879_9PROT</name>
<accession>A0ABW3P879</accession>
<organism evidence="3 4">
    <name type="scientific">Methylophilus flavus</name>
    <dbReference type="NCBI Taxonomy" id="640084"/>
    <lineage>
        <taxon>Bacteria</taxon>
        <taxon>Pseudomonadati</taxon>
        <taxon>Pseudomonadota</taxon>
        <taxon>Betaproteobacteria</taxon>
        <taxon>Nitrosomonadales</taxon>
        <taxon>Methylophilaceae</taxon>
        <taxon>Methylophilus</taxon>
    </lineage>
</organism>
<evidence type="ECO:0000259" key="2">
    <source>
        <dbReference type="Pfam" id="PF03413"/>
    </source>
</evidence>
<evidence type="ECO:0000313" key="4">
    <source>
        <dbReference type="Proteomes" id="UP001597206"/>
    </source>
</evidence>
<dbReference type="Gene3D" id="3.10.450.40">
    <property type="match status" value="1"/>
</dbReference>
<reference evidence="4" key="1">
    <citation type="journal article" date="2019" name="Int. J. Syst. Evol. Microbiol.">
        <title>The Global Catalogue of Microorganisms (GCM) 10K type strain sequencing project: providing services to taxonomists for standard genome sequencing and annotation.</title>
        <authorList>
            <consortium name="The Broad Institute Genomics Platform"/>
            <consortium name="The Broad Institute Genome Sequencing Center for Infectious Disease"/>
            <person name="Wu L."/>
            <person name="Ma J."/>
        </authorList>
    </citation>
    <scope>NUCLEOTIDE SEQUENCE [LARGE SCALE GENOMIC DNA]</scope>
    <source>
        <strain evidence="4">CCUG 58411</strain>
    </source>
</reference>
<keyword evidence="4" id="KW-1185">Reference proteome</keyword>